<sequence length="551" mass="62426">MAVSCVLCRNGGHAGSGAGAFMPHTTANDSPSPSGLGKRKRNGETVEERETGKYMEEMKPVFDRATRYIEWLYSTADLDFIRRPSALVSLNRRRALAVTTLNHLRSWLNHDCGTICKDKNLTTVYLKADGPNDTLHYLWDFDGNPSVLLALTSCSASMNISWEDFLLKKKNSITFTEEPIYTFGVVFNKIIEFNDTNDTALINIANLSNTNILHPMFFQWERKTLIQNNEFVTLNMEGNSYNDSIMNISRDGSIKFSLMGFCSLDHSEVMPHMLHTENSTQVDIILDHLQTNKNFSNSRFAIELLVVGEGNPEIPMFINPKKSLDDEHTPGIFEVVEVRTPPYKSMDNYDTQGAYLQWRPISYTTMSRNVINSTETMQYPPIKVSNHTSAIVDSMLYCYYGDKVDTLLTQRIIVSLGTKGDGFYKRTYYSTCLQCQLLGSVLPLPKLNKQGPRRYLRTRPSSTSQCLFSISLRRASFRSSRDYPYATGETPRPQRGTNCPGRAGQTHLLGVEDVESYRENDAGFKVLSIDERTRTHLRSRSHLAVGWCSEV</sequence>
<dbReference type="EMBL" id="KQ435830">
    <property type="protein sequence ID" value="KOX71755.1"/>
    <property type="molecule type" value="Genomic_DNA"/>
</dbReference>
<accession>A0A0M8ZV49</accession>
<evidence type="ECO:0000313" key="13">
    <source>
        <dbReference type="Proteomes" id="UP000053105"/>
    </source>
</evidence>
<dbReference type="AlphaFoldDB" id="A0A0M8ZV49"/>
<keyword evidence="2" id="KW-0812">Transmembrane</keyword>
<feature type="region of interest" description="Disordered" evidence="11">
    <location>
        <begin position="18"/>
        <end position="50"/>
    </location>
</feature>
<proteinExistence type="inferred from homology"/>
<dbReference type="InterPro" id="IPR029382">
    <property type="entry name" value="NCU-G1"/>
</dbReference>
<keyword evidence="6" id="KW-0325">Glycoprotein</keyword>
<evidence type="ECO:0000256" key="2">
    <source>
        <dbReference type="ARBA" id="ARBA00022692"/>
    </source>
</evidence>
<name>A0A0M8ZV49_9HYME</name>
<evidence type="ECO:0000256" key="1">
    <source>
        <dbReference type="ARBA" id="ARBA00010599"/>
    </source>
</evidence>
<evidence type="ECO:0000256" key="10">
    <source>
        <dbReference type="ARBA" id="ARBA00044960"/>
    </source>
</evidence>
<comment type="function">
    <text evidence="8">Required to protect lysosomal transporter MFSD1 from lysosomal proteolysis and for MFSD1 lysosomal localization.</text>
</comment>
<feature type="region of interest" description="Disordered" evidence="11">
    <location>
        <begin position="482"/>
        <end position="504"/>
    </location>
</feature>
<evidence type="ECO:0000313" key="12">
    <source>
        <dbReference type="EMBL" id="KOX71755.1"/>
    </source>
</evidence>
<dbReference type="Pfam" id="PF15065">
    <property type="entry name" value="NCU-G1"/>
    <property type="match status" value="1"/>
</dbReference>
<keyword evidence="3" id="KW-0732">Signal</keyword>
<dbReference type="PANTHER" id="PTHR31981:SF1">
    <property type="entry name" value="GLYCOSYLATED LYSOSOMAL MEMBRANE PROTEIN"/>
    <property type="match status" value="1"/>
</dbReference>
<keyword evidence="13" id="KW-1185">Reference proteome</keyword>
<evidence type="ECO:0000256" key="3">
    <source>
        <dbReference type="ARBA" id="ARBA00022729"/>
    </source>
</evidence>
<evidence type="ECO:0000256" key="6">
    <source>
        <dbReference type="ARBA" id="ARBA00023180"/>
    </source>
</evidence>
<comment type="subunit">
    <text evidence="10">Interacts (via lumenal domain) with lysosomal protein MFSD1; the interaction starts while both proteins are still in the endoplasmic reticulum and is required for stabilization of MFSD1 in lysosomes but has no direct effect on its targeting to lysosomes or transporter activity.</text>
</comment>
<dbReference type="GO" id="GO:0005765">
    <property type="term" value="C:lysosomal membrane"/>
    <property type="evidence" value="ECO:0007669"/>
    <property type="project" value="UniProtKB-SubCell"/>
</dbReference>
<evidence type="ECO:0000256" key="5">
    <source>
        <dbReference type="ARBA" id="ARBA00023136"/>
    </source>
</evidence>
<keyword evidence="5" id="KW-0472">Membrane</keyword>
<comment type="subcellular location">
    <subcellularLocation>
        <location evidence="9">Lysosome membrane</location>
        <topology evidence="9">Single-pass type I membrane protein</topology>
        <orientation evidence="9">Lumenal side</orientation>
    </subcellularLocation>
</comment>
<dbReference type="OrthoDB" id="6264340at2759"/>
<dbReference type="PANTHER" id="PTHR31981">
    <property type="entry name" value="GLYCOSYLATED LYSOSOMAL MEMBRANE PROTEIN"/>
    <property type="match status" value="1"/>
</dbReference>
<keyword evidence="4" id="KW-1133">Transmembrane helix</keyword>
<dbReference type="Proteomes" id="UP000053105">
    <property type="component" value="Unassembled WGS sequence"/>
</dbReference>
<evidence type="ECO:0000256" key="4">
    <source>
        <dbReference type="ARBA" id="ARBA00022989"/>
    </source>
</evidence>
<evidence type="ECO:0000256" key="7">
    <source>
        <dbReference type="ARBA" id="ARBA00023228"/>
    </source>
</evidence>
<keyword evidence="7" id="KW-0458">Lysosome</keyword>
<gene>
    <name evidence="12" type="ORF">WN51_02325</name>
</gene>
<protein>
    <submittedName>
        <fullName evidence="12">Lysosomal protein NCU-G1</fullName>
    </submittedName>
</protein>
<evidence type="ECO:0000256" key="9">
    <source>
        <dbReference type="ARBA" id="ARBA00024189"/>
    </source>
</evidence>
<organism evidence="12 13">
    <name type="scientific">Melipona quadrifasciata</name>
    <dbReference type="NCBI Taxonomy" id="166423"/>
    <lineage>
        <taxon>Eukaryota</taxon>
        <taxon>Metazoa</taxon>
        <taxon>Ecdysozoa</taxon>
        <taxon>Arthropoda</taxon>
        <taxon>Hexapoda</taxon>
        <taxon>Insecta</taxon>
        <taxon>Pterygota</taxon>
        <taxon>Neoptera</taxon>
        <taxon>Endopterygota</taxon>
        <taxon>Hymenoptera</taxon>
        <taxon>Apocrita</taxon>
        <taxon>Aculeata</taxon>
        <taxon>Apoidea</taxon>
        <taxon>Anthophila</taxon>
        <taxon>Apidae</taxon>
        <taxon>Melipona</taxon>
    </lineage>
</organism>
<evidence type="ECO:0000256" key="8">
    <source>
        <dbReference type="ARBA" id="ARBA00024176"/>
    </source>
</evidence>
<evidence type="ECO:0000256" key="11">
    <source>
        <dbReference type="SAM" id="MobiDB-lite"/>
    </source>
</evidence>
<reference evidence="12 13" key="1">
    <citation type="submission" date="2015-07" db="EMBL/GenBank/DDBJ databases">
        <title>The genome of Melipona quadrifasciata.</title>
        <authorList>
            <person name="Pan H."/>
            <person name="Kapheim K."/>
        </authorList>
    </citation>
    <scope>NUCLEOTIDE SEQUENCE [LARGE SCALE GENOMIC DNA]</scope>
    <source>
        <strain evidence="12">0111107301</strain>
        <tissue evidence="12">Whole body</tissue>
    </source>
</reference>
<comment type="similarity">
    <text evidence="1">Belongs to the GLMP family.</text>
</comment>